<dbReference type="AlphaFoldDB" id="A0A2B7Y156"/>
<dbReference type="EMBL" id="PDNB01000027">
    <property type="protein sequence ID" value="PGH15196.1"/>
    <property type="molecule type" value="Genomic_DNA"/>
</dbReference>
<feature type="compositionally biased region" description="Basic and acidic residues" evidence="1">
    <location>
        <begin position="144"/>
        <end position="161"/>
    </location>
</feature>
<name>A0A2B7Y156_9EURO</name>
<feature type="region of interest" description="Disordered" evidence="1">
    <location>
        <begin position="1"/>
        <end position="35"/>
    </location>
</feature>
<dbReference type="OrthoDB" id="4188510at2759"/>
<keyword evidence="2" id="KW-1133">Transmembrane helix</keyword>
<evidence type="ECO:0000313" key="3">
    <source>
        <dbReference type="EMBL" id="PGH15196.1"/>
    </source>
</evidence>
<sequence length="284" mass="31991">MATLIPVSPTMQGHQEQGQQQLQQNQKPTSGWHSWTPEEQGGVLAASILLFLFLCALAIYVFFRTPKRHRERPVDVERDGVGRRGRRRGRTEEPGRGIRPPVTAKLQTNQQDLGADPRHTREVSRGRRGRFDYGNGGGPLAASDDMHRGIAVTSRREDSRQPRGKQRSRSCQSRREKGMRMEYKRGDGEAGPSGERGYRGKGERCGDSLIVCDGSDEAPDGGLGTTTTDEEDVLGDRDPGPSTRKGKEKETGQYLQHRQHRRYYSDEFENPARPPRHKRSYSLN</sequence>
<feature type="compositionally biased region" description="Basic and acidic residues" evidence="1">
    <location>
        <begin position="196"/>
        <end position="206"/>
    </location>
</feature>
<accession>A0A2B7Y156</accession>
<keyword evidence="4" id="KW-1185">Reference proteome</keyword>
<evidence type="ECO:0000256" key="2">
    <source>
        <dbReference type="SAM" id="Phobius"/>
    </source>
</evidence>
<organism evidence="3 4">
    <name type="scientific">Helicocarpus griseus UAMH5409</name>
    <dbReference type="NCBI Taxonomy" id="1447875"/>
    <lineage>
        <taxon>Eukaryota</taxon>
        <taxon>Fungi</taxon>
        <taxon>Dikarya</taxon>
        <taxon>Ascomycota</taxon>
        <taxon>Pezizomycotina</taxon>
        <taxon>Eurotiomycetes</taxon>
        <taxon>Eurotiomycetidae</taxon>
        <taxon>Onygenales</taxon>
        <taxon>Ajellomycetaceae</taxon>
        <taxon>Helicocarpus</taxon>
    </lineage>
</organism>
<evidence type="ECO:0000256" key="1">
    <source>
        <dbReference type="SAM" id="MobiDB-lite"/>
    </source>
</evidence>
<keyword evidence="2" id="KW-0472">Membrane</keyword>
<comment type="caution">
    <text evidence="3">The sequence shown here is derived from an EMBL/GenBank/DDBJ whole genome shotgun (WGS) entry which is preliminary data.</text>
</comment>
<feature type="compositionally biased region" description="Basic and acidic residues" evidence="1">
    <location>
        <begin position="73"/>
        <end position="82"/>
    </location>
</feature>
<dbReference type="Proteomes" id="UP000223968">
    <property type="component" value="Unassembled WGS sequence"/>
</dbReference>
<feature type="transmembrane region" description="Helical" evidence="2">
    <location>
        <begin position="42"/>
        <end position="63"/>
    </location>
</feature>
<protein>
    <submittedName>
        <fullName evidence="3">Uncharacterized protein</fullName>
    </submittedName>
</protein>
<evidence type="ECO:0000313" key="4">
    <source>
        <dbReference type="Proteomes" id="UP000223968"/>
    </source>
</evidence>
<reference evidence="3 4" key="1">
    <citation type="submission" date="2017-10" db="EMBL/GenBank/DDBJ databases">
        <title>Comparative genomics in systemic dimorphic fungi from Ajellomycetaceae.</title>
        <authorList>
            <person name="Munoz J.F."/>
            <person name="Mcewen J.G."/>
            <person name="Clay O.K."/>
            <person name="Cuomo C.A."/>
        </authorList>
    </citation>
    <scope>NUCLEOTIDE SEQUENCE [LARGE SCALE GENOMIC DNA]</scope>
    <source>
        <strain evidence="3 4">UAMH5409</strain>
    </source>
</reference>
<gene>
    <name evidence="3" type="ORF">AJ79_02561</name>
</gene>
<feature type="compositionally biased region" description="Basic and acidic residues" evidence="1">
    <location>
        <begin position="234"/>
        <end position="251"/>
    </location>
</feature>
<feature type="compositionally biased region" description="Low complexity" evidence="1">
    <location>
        <begin position="12"/>
        <end position="26"/>
    </location>
</feature>
<feature type="region of interest" description="Disordered" evidence="1">
    <location>
        <begin position="73"/>
        <end position="284"/>
    </location>
</feature>
<feature type="compositionally biased region" description="Basic and acidic residues" evidence="1">
    <location>
        <begin position="173"/>
        <end position="188"/>
    </location>
</feature>
<feature type="compositionally biased region" description="Basic residues" evidence="1">
    <location>
        <begin position="274"/>
        <end position="284"/>
    </location>
</feature>
<feature type="compositionally biased region" description="Basic and acidic residues" evidence="1">
    <location>
        <begin position="115"/>
        <end position="131"/>
    </location>
</feature>
<keyword evidence="2" id="KW-0812">Transmembrane</keyword>
<proteinExistence type="predicted"/>